<dbReference type="PROSITE" id="PS50926">
    <property type="entry name" value="TRAM"/>
    <property type="match status" value="1"/>
</dbReference>
<dbReference type="PROSITE" id="PS51449">
    <property type="entry name" value="MTTASE_N"/>
    <property type="match status" value="1"/>
</dbReference>
<comment type="subcellular location">
    <subcellularLocation>
        <location evidence="8">Cytoplasm</location>
    </subcellularLocation>
</comment>
<protein>
    <recommendedName>
        <fullName evidence="8">Ribosomal protein uS12 methylthiotransferase RimO</fullName>
        <shortName evidence="8">uS12 MTTase</shortName>
        <shortName evidence="8">uS12 methylthiotransferase</shortName>
        <ecNumber evidence="8">2.8.4.4</ecNumber>
    </recommendedName>
    <alternativeName>
        <fullName evidence="8">Ribosomal protein uS12 (aspartate-C(3))-methylthiotransferase</fullName>
    </alternativeName>
    <alternativeName>
        <fullName evidence="8">Ribosome maturation factor RimO</fullName>
    </alternativeName>
</protein>
<keyword evidence="3 8" id="KW-0808">Transferase</keyword>
<keyword evidence="5 8" id="KW-0479">Metal-binding</keyword>
<accession>D8PA23</accession>
<dbReference type="CDD" id="cd01335">
    <property type="entry name" value="Radical_SAM"/>
    <property type="match status" value="1"/>
</dbReference>
<organism evidence="12 13">
    <name type="scientific">Nitrospira defluvii</name>
    <dbReference type="NCBI Taxonomy" id="330214"/>
    <lineage>
        <taxon>Bacteria</taxon>
        <taxon>Pseudomonadati</taxon>
        <taxon>Nitrospirota</taxon>
        <taxon>Nitrospiria</taxon>
        <taxon>Nitrospirales</taxon>
        <taxon>Nitrospiraceae</taxon>
        <taxon>Nitrospira</taxon>
    </lineage>
</organism>
<comment type="cofactor">
    <cofactor evidence="8">
        <name>[4Fe-4S] cluster</name>
        <dbReference type="ChEBI" id="CHEBI:49883"/>
    </cofactor>
    <text evidence="8">Binds 2 [4Fe-4S] clusters. One cluster is coordinated with 3 cysteines and an exchangeable S-adenosyl-L-methionine.</text>
</comment>
<dbReference type="InterPro" id="IPR002792">
    <property type="entry name" value="TRAM_dom"/>
</dbReference>
<evidence type="ECO:0000259" key="10">
    <source>
        <dbReference type="PROSITE" id="PS51449"/>
    </source>
</evidence>
<dbReference type="HOGENOM" id="CLU_018697_0_1_0"/>
<dbReference type="Gene3D" id="3.80.30.20">
    <property type="entry name" value="tm_1862 like domain"/>
    <property type="match status" value="1"/>
</dbReference>
<feature type="domain" description="Radical SAM core" evidence="11">
    <location>
        <begin position="158"/>
        <end position="388"/>
    </location>
</feature>
<keyword evidence="2 8" id="KW-0963">Cytoplasm</keyword>
<dbReference type="SFLD" id="SFLDS00029">
    <property type="entry name" value="Radical_SAM"/>
    <property type="match status" value="1"/>
</dbReference>
<dbReference type="GO" id="GO:0005829">
    <property type="term" value="C:cytosol"/>
    <property type="evidence" value="ECO:0007669"/>
    <property type="project" value="TreeGrafter"/>
</dbReference>
<feature type="domain" description="TRAM" evidence="9">
    <location>
        <begin position="391"/>
        <end position="459"/>
    </location>
</feature>
<evidence type="ECO:0000256" key="4">
    <source>
        <dbReference type="ARBA" id="ARBA00022691"/>
    </source>
</evidence>
<dbReference type="SFLD" id="SFLDG01082">
    <property type="entry name" value="B12-binding_domain_containing"/>
    <property type="match status" value="1"/>
</dbReference>
<gene>
    <name evidence="12" type="primary">yliG</name>
    <name evidence="8" type="synonym">rimO</name>
    <name evidence="12" type="ORF">NIDE0302</name>
</gene>
<comment type="function">
    <text evidence="8">Catalyzes the methylthiolation of an aspartic acid residue of ribosomal protein uS12.</text>
</comment>
<dbReference type="HAMAP" id="MF_01865">
    <property type="entry name" value="MTTase_RimO"/>
    <property type="match status" value="1"/>
</dbReference>
<keyword evidence="6 8" id="KW-0408">Iron</keyword>
<dbReference type="InterPro" id="IPR006638">
    <property type="entry name" value="Elp3/MiaA/NifB-like_rSAM"/>
</dbReference>
<reference evidence="12 13" key="1">
    <citation type="journal article" date="2010" name="Proc. Natl. Acad. Sci. U.S.A.">
        <title>A Nitrospira metagenome illuminates the physiology and evolution of globally important nitrite-oxidizing bacteria.</title>
        <authorList>
            <person name="Lucker S."/>
            <person name="Wagner M."/>
            <person name="Maixner F."/>
            <person name="Pelletier E."/>
            <person name="Koch H."/>
            <person name="Vacherie B."/>
            <person name="Rattei T."/>
            <person name="Sinninghe Damste J."/>
            <person name="Spieck E."/>
            <person name="Le Paslier D."/>
            <person name="Daims H."/>
        </authorList>
    </citation>
    <scope>NUCLEOTIDE SEQUENCE [LARGE SCALE GENOMIC DNA]</scope>
</reference>
<dbReference type="InterPro" id="IPR020612">
    <property type="entry name" value="Methylthiotransferase_CS"/>
</dbReference>
<dbReference type="Gene3D" id="2.40.50.140">
    <property type="entry name" value="Nucleic acid-binding proteins"/>
    <property type="match status" value="1"/>
</dbReference>
<dbReference type="PROSITE" id="PS01278">
    <property type="entry name" value="MTTASE_RADICAL"/>
    <property type="match status" value="1"/>
</dbReference>
<dbReference type="InterPro" id="IPR007197">
    <property type="entry name" value="rSAM"/>
</dbReference>
<dbReference type="EC" id="2.8.4.4" evidence="8"/>
<dbReference type="GO" id="GO:0103039">
    <property type="term" value="F:protein methylthiotransferase activity"/>
    <property type="evidence" value="ECO:0007669"/>
    <property type="project" value="UniProtKB-EC"/>
</dbReference>
<feature type="binding site" evidence="8">
    <location>
        <position position="179"/>
    </location>
    <ligand>
        <name>[4Fe-4S] cluster</name>
        <dbReference type="ChEBI" id="CHEBI:49883"/>
        <label>2</label>
        <note>4Fe-4S-S-AdoMet</note>
    </ligand>
</feature>
<name>D8PA23_9BACT</name>
<feature type="binding site" evidence="8">
    <location>
        <position position="95"/>
    </location>
    <ligand>
        <name>[4Fe-4S] cluster</name>
        <dbReference type="ChEBI" id="CHEBI:49883"/>
        <label>1</label>
    </ligand>
</feature>
<dbReference type="eggNOG" id="COG0621">
    <property type="taxonomic scope" value="Bacteria"/>
</dbReference>
<dbReference type="InterPro" id="IPR023404">
    <property type="entry name" value="rSAM_horseshoe"/>
</dbReference>
<evidence type="ECO:0000256" key="3">
    <source>
        <dbReference type="ARBA" id="ARBA00022679"/>
    </source>
</evidence>
<dbReference type="InterPro" id="IPR005840">
    <property type="entry name" value="Ribosomal_uS12_MeSTrfase_RimO"/>
</dbReference>
<dbReference type="EMBL" id="FP929003">
    <property type="protein sequence ID" value="CBK40082.1"/>
    <property type="molecule type" value="Genomic_DNA"/>
</dbReference>
<dbReference type="Gene3D" id="3.40.50.12160">
    <property type="entry name" value="Methylthiotransferase, N-terminal domain"/>
    <property type="match status" value="1"/>
</dbReference>
<dbReference type="Pfam" id="PF00919">
    <property type="entry name" value="UPF0004"/>
    <property type="match status" value="1"/>
</dbReference>
<dbReference type="PANTHER" id="PTHR43837:SF1">
    <property type="entry name" value="RIBOSOMAL PROTEIN US12 METHYLTHIOTRANSFERASE RIMO"/>
    <property type="match status" value="1"/>
</dbReference>
<feature type="binding site" evidence="8">
    <location>
        <position position="61"/>
    </location>
    <ligand>
        <name>[4Fe-4S] cluster</name>
        <dbReference type="ChEBI" id="CHEBI:49883"/>
        <label>1</label>
    </ligand>
</feature>
<dbReference type="SFLD" id="SFLDG01061">
    <property type="entry name" value="methylthiotransferase"/>
    <property type="match status" value="1"/>
</dbReference>
<dbReference type="GO" id="GO:0046872">
    <property type="term" value="F:metal ion binding"/>
    <property type="evidence" value="ECO:0007669"/>
    <property type="project" value="UniProtKB-KW"/>
</dbReference>
<dbReference type="Pfam" id="PF04055">
    <property type="entry name" value="Radical_SAM"/>
    <property type="match status" value="1"/>
</dbReference>
<dbReference type="GO" id="GO:0051539">
    <property type="term" value="F:4 iron, 4 sulfur cluster binding"/>
    <property type="evidence" value="ECO:0007669"/>
    <property type="project" value="UniProtKB-UniRule"/>
</dbReference>
<evidence type="ECO:0000256" key="7">
    <source>
        <dbReference type="ARBA" id="ARBA00023014"/>
    </source>
</evidence>
<sequence length="484" mass="53587">MASSLITPSRAKRDKPTIGFVNLGCSKNQVDSEVMLGTLVAGGFQLTGDARAAEVVIINTCGFIEEAKQESINSIIEHGRLKKSGSCRVLIAAGCLAQRYQGELLKELPELDGVVGTGEFGRIAEICRSLLAPKARQQRLWIGQPPYLYDAETPRIRLGTPHSAYLKIAEGCNRNCAFCAIPIMRGKQRSRPIESIVAEAGRLVQEGVKELNLISQDTINYGVDLGLKQGLTALLRELVTVKDVRWIRPFYLYPQQVTDELLDLYAGEARITKYLDMPLQHISDGMLKRMHRLGDRKHVTQLVERIRAKIPGVFFRTAFIVGFPGETDAMFEELKQFILDMEFDRVAVFLYSDEEGTSAVDLDRKVDLAVMEERRNELLALQESISEAKNRAYLGRTMEVLVDGISEESDRLLECRHEGLAPEIDGVVFCDRNAAKPGEFVSVTITDVAGYDLIAQPVSRADAPTAAPAVPTLLMPKKSGAGYR</sequence>
<evidence type="ECO:0000256" key="2">
    <source>
        <dbReference type="ARBA" id="ARBA00022490"/>
    </source>
</evidence>
<evidence type="ECO:0000256" key="6">
    <source>
        <dbReference type="ARBA" id="ARBA00023004"/>
    </source>
</evidence>
<feature type="binding site" evidence="8">
    <location>
        <position position="176"/>
    </location>
    <ligand>
        <name>[4Fe-4S] cluster</name>
        <dbReference type="ChEBI" id="CHEBI:49883"/>
        <label>2</label>
        <note>4Fe-4S-S-AdoMet</note>
    </ligand>
</feature>
<evidence type="ECO:0000259" key="9">
    <source>
        <dbReference type="PROSITE" id="PS50926"/>
    </source>
</evidence>
<feature type="binding site" evidence="8">
    <location>
        <position position="25"/>
    </location>
    <ligand>
        <name>[4Fe-4S] cluster</name>
        <dbReference type="ChEBI" id="CHEBI:49883"/>
        <label>1</label>
    </ligand>
</feature>
<dbReference type="STRING" id="330214.NIDE0302"/>
<dbReference type="SFLD" id="SFLDF00274">
    <property type="entry name" value="ribosomal_protein_S12_methylth"/>
    <property type="match status" value="1"/>
</dbReference>
<dbReference type="Proteomes" id="UP000001660">
    <property type="component" value="Chromosome"/>
</dbReference>
<dbReference type="PANTHER" id="PTHR43837">
    <property type="entry name" value="RIBOSOMAL PROTEIN S12 METHYLTHIOTRANSFERASE RIMO"/>
    <property type="match status" value="1"/>
</dbReference>
<evidence type="ECO:0000313" key="12">
    <source>
        <dbReference type="EMBL" id="CBK40082.1"/>
    </source>
</evidence>
<dbReference type="SUPFAM" id="SSF102114">
    <property type="entry name" value="Radical SAM enzymes"/>
    <property type="match status" value="1"/>
</dbReference>
<comment type="catalytic activity">
    <reaction evidence="8">
        <text>L-aspartate(89)-[ribosomal protein uS12]-hydrogen + (sulfur carrier)-SH + AH2 + 2 S-adenosyl-L-methionine = 3-methylsulfanyl-L-aspartate(89)-[ribosomal protein uS12]-hydrogen + (sulfur carrier)-H + 5'-deoxyadenosine + L-methionine + A + S-adenosyl-L-homocysteine + 2 H(+)</text>
        <dbReference type="Rhea" id="RHEA:37087"/>
        <dbReference type="Rhea" id="RHEA-COMP:10460"/>
        <dbReference type="Rhea" id="RHEA-COMP:10461"/>
        <dbReference type="Rhea" id="RHEA-COMP:14737"/>
        <dbReference type="Rhea" id="RHEA-COMP:14739"/>
        <dbReference type="ChEBI" id="CHEBI:13193"/>
        <dbReference type="ChEBI" id="CHEBI:15378"/>
        <dbReference type="ChEBI" id="CHEBI:17319"/>
        <dbReference type="ChEBI" id="CHEBI:17499"/>
        <dbReference type="ChEBI" id="CHEBI:29917"/>
        <dbReference type="ChEBI" id="CHEBI:29961"/>
        <dbReference type="ChEBI" id="CHEBI:57844"/>
        <dbReference type="ChEBI" id="CHEBI:57856"/>
        <dbReference type="ChEBI" id="CHEBI:59789"/>
        <dbReference type="ChEBI" id="CHEBI:64428"/>
        <dbReference type="ChEBI" id="CHEBI:73599"/>
        <dbReference type="EC" id="2.8.4.4"/>
    </reaction>
</comment>
<evidence type="ECO:0000256" key="8">
    <source>
        <dbReference type="HAMAP-Rule" id="MF_01865"/>
    </source>
</evidence>
<dbReference type="PROSITE" id="PS51918">
    <property type="entry name" value="RADICAL_SAM"/>
    <property type="match status" value="1"/>
</dbReference>
<evidence type="ECO:0000256" key="1">
    <source>
        <dbReference type="ARBA" id="ARBA00022485"/>
    </source>
</evidence>
<dbReference type="Pfam" id="PF18693">
    <property type="entry name" value="TRAM_2"/>
    <property type="match status" value="1"/>
</dbReference>
<dbReference type="InterPro" id="IPR038135">
    <property type="entry name" value="Methylthiotransferase_N_sf"/>
</dbReference>
<keyword evidence="1 8" id="KW-0004">4Fe-4S</keyword>
<dbReference type="FunFam" id="3.80.30.20:FF:000001">
    <property type="entry name" value="tRNA-2-methylthio-N(6)-dimethylallyladenosine synthase 2"/>
    <property type="match status" value="1"/>
</dbReference>
<dbReference type="NCBIfam" id="TIGR00089">
    <property type="entry name" value="MiaB/RimO family radical SAM methylthiotransferase"/>
    <property type="match status" value="1"/>
</dbReference>
<dbReference type="OrthoDB" id="9805215at2"/>
<dbReference type="InterPro" id="IPR005839">
    <property type="entry name" value="Methylthiotransferase"/>
</dbReference>
<evidence type="ECO:0000313" key="13">
    <source>
        <dbReference type="Proteomes" id="UP000001660"/>
    </source>
</evidence>
<proteinExistence type="inferred from homology"/>
<keyword evidence="7 8" id="KW-0411">Iron-sulfur</keyword>
<keyword evidence="13" id="KW-1185">Reference proteome</keyword>
<dbReference type="InterPro" id="IPR013848">
    <property type="entry name" value="Methylthiotransferase_N"/>
</dbReference>
<keyword evidence="4 8" id="KW-0949">S-adenosyl-L-methionine</keyword>
<dbReference type="InterPro" id="IPR012340">
    <property type="entry name" value="NA-bd_OB-fold"/>
</dbReference>
<comment type="similarity">
    <text evidence="8">Belongs to the methylthiotransferase family. RimO subfamily.</text>
</comment>
<dbReference type="NCBIfam" id="TIGR01125">
    <property type="entry name" value="30S ribosomal protein S12 methylthiotransferase RimO"/>
    <property type="match status" value="1"/>
</dbReference>
<feature type="domain" description="MTTase N-terminal" evidence="10">
    <location>
        <begin position="16"/>
        <end position="132"/>
    </location>
</feature>
<dbReference type="SMART" id="SM00729">
    <property type="entry name" value="Elp3"/>
    <property type="match status" value="1"/>
</dbReference>
<dbReference type="GO" id="GO:0006400">
    <property type="term" value="P:tRNA modification"/>
    <property type="evidence" value="ECO:0007669"/>
    <property type="project" value="InterPro"/>
</dbReference>
<dbReference type="AlphaFoldDB" id="D8PA23"/>
<feature type="binding site" evidence="8">
    <location>
        <position position="172"/>
    </location>
    <ligand>
        <name>[4Fe-4S] cluster</name>
        <dbReference type="ChEBI" id="CHEBI:49883"/>
        <label>2</label>
        <note>4Fe-4S-S-AdoMet</note>
    </ligand>
</feature>
<dbReference type="GO" id="GO:0035599">
    <property type="term" value="F:aspartic acid methylthiotransferase activity"/>
    <property type="evidence" value="ECO:0007669"/>
    <property type="project" value="TreeGrafter"/>
</dbReference>
<evidence type="ECO:0000259" key="11">
    <source>
        <dbReference type="PROSITE" id="PS51918"/>
    </source>
</evidence>
<evidence type="ECO:0000256" key="5">
    <source>
        <dbReference type="ARBA" id="ARBA00022723"/>
    </source>
</evidence>
<dbReference type="InterPro" id="IPR058240">
    <property type="entry name" value="rSAM_sf"/>
</dbReference>
<dbReference type="KEGG" id="nde:NIDE0302"/>